<dbReference type="AlphaFoldDB" id="A0A221UVM7"/>
<name>A0A221UVM7_9FLAO</name>
<gene>
    <name evidence="1" type="ORF">AREALGSMS7_01945</name>
</gene>
<evidence type="ECO:0000313" key="1">
    <source>
        <dbReference type="EMBL" id="ASO05407.1"/>
    </source>
</evidence>
<dbReference type="Proteomes" id="UP000204551">
    <property type="component" value="Chromosome"/>
</dbReference>
<reference evidence="1 2" key="1">
    <citation type="submission" date="2017-07" db="EMBL/GenBank/DDBJ databases">
        <title>Genome Sequence of Arenibacter algicola Strain SMS7 Isolated from a culture of the Diatom Skeletonema marinoi.</title>
        <authorList>
            <person name="Topel M."/>
            <person name="Pinder M.I.M."/>
            <person name="Johansson O.N."/>
            <person name="Kourtchenko O."/>
            <person name="Godhe A."/>
            <person name="Clarke A.K."/>
        </authorList>
    </citation>
    <scope>NUCLEOTIDE SEQUENCE [LARGE SCALE GENOMIC DNA]</scope>
    <source>
        <strain evidence="1 2">SMS7</strain>
    </source>
</reference>
<dbReference type="RefSeq" id="WP_093978170.1">
    <property type="nucleotide sequence ID" value="NZ_CP022515.1"/>
</dbReference>
<organism evidence="1 2">
    <name type="scientific">Arenibacter algicola</name>
    <dbReference type="NCBI Taxonomy" id="616991"/>
    <lineage>
        <taxon>Bacteria</taxon>
        <taxon>Pseudomonadati</taxon>
        <taxon>Bacteroidota</taxon>
        <taxon>Flavobacteriia</taxon>
        <taxon>Flavobacteriales</taxon>
        <taxon>Flavobacteriaceae</taxon>
        <taxon>Arenibacter</taxon>
    </lineage>
</organism>
<protein>
    <submittedName>
        <fullName evidence="1">Excisionase</fullName>
    </submittedName>
</protein>
<dbReference type="Pfam" id="PF05930">
    <property type="entry name" value="Phage_AlpA"/>
    <property type="match status" value="1"/>
</dbReference>
<sequence length="107" mass="12684">MNEQTNVMSDPDADKSVIELLKEIKGLMAFNKKVLNLEDLVQYTGMSESTIYKLSRLNMIPKGDNREIRKLFFEKDRIDDWLLGKPDVSDEYLEQKFNEQLLKNRRR</sequence>
<dbReference type="KEGG" id="aalg:AREALGSMS7_01945"/>
<dbReference type="EMBL" id="CP022515">
    <property type="protein sequence ID" value="ASO05407.1"/>
    <property type="molecule type" value="Genomic_DNA"/>
</dbReference>
<evidence type="ECO:0000313" key="2">
    <source>
        <dbReference type="Proteomes" id="UP000204551"/>
    </source>
</evidence>
<accession>A0A221UVM7</accession>
<proteinExistence type="predicted"/>
<dbReference type="InterPro" id="IPR010260">
    <property type="entry name" value="AlpA"/>
</dbReference>